<accession>A0A0V0I9U3</accession>
<protein>
    <submittedName>
        <fullName evidence="2">Putative ovule protein</fullName>
    </submittedName>
</protein>
<dbReference type="EMBL" id="GEDG01009162">
    <property type="protein sequence ID" value="JAP29381.1"/>
    <property type="molecule type" value="Transcribed_RNA"/>
</dbReference>
<organism evidence="2">
    <name type="scientific">Solanum chacoense</name>
    <name type="common">Chaco potato</name>
    <dbReference type="NCBI Taxonomy" id="4108"/>
    <lineage>
        <taxon>Eukaryota</taxon>
        <taxon>Viridiplantae</taxon>
        <taxon>Streptophyta</taxon>
        <taxon>Embryophyta</taxon>
        <taxon>Tracheophyta</taxon>
        <taxon>Spermatophyta</taxon>
        <taxon>Magnoliopsida</taxon>
        <taxon>eudicotyledons</taxon>
        <taxon>Gunneridae</taxon>
        <taxon>Pentapetalae</taxon>
        <taxon>asterids</taxon>
        <taxon>lamiids</taxon>
        <taxon>Solanales</taxon>
        <taxon>Solanaceae</taxon>
        <taxon>Solanoideae</taxon>
        <taxon>Solaneae</taxon>
        <taxon>Solanum</taxon>
    </lineage>
</organism>
<evidence type="ECO:0000313" key="2">
    <source>
        <dbReference type="EMBL" id="JAP29381.1"/>
    </source>
</evidence>
<feature type="transmembrane region" description="Helical" evidence="1">
    <location>
        <begin position="6"/>
        <end position="25"/>
    </location>
</feature>
<reference evidence="2" key="1">
    <citation type="submission" date="2015-12" db="EMBL/GenBank/DDBJ databases">
        <title>Gene expression during late stages of embryo sac development: a critical building block for successful pollen-pistil interactions.</title>
        <authorList>
            <person name="Liu Y."/>
            <person name="Joly V."/>
            <person name="Sabar M."/>
            <person name="Matton D.P."/>
        </authorList>
    </citation>
    <scope>NUCLEOTIDE SEQUENCE</scope>
</reference>
<proteinExistence type="predicted"/>
<name>A0A0V0I9U3_SOLCH</name>
<evidence type="ECO:0000256" key="1">
    <source>
        <dbReference type="SAM" id="Phobius"/>
    </source>
</evidence>
<keyword evidence="1" id="KW-0472">Membrane</keyword>
<dbReference type="AlphaFoldDB" id="A0A0V0I9U3"/>
<keyword evidence="1" id="KW-0812">Transmembrane</keyword>
<keyword evidence="1" id="KW-1133">Transmembrane helix</keyword>
<sequence>MLYIGMTAPVYSTLTLIISKSLFLYSGVGISGIRKVDKSSVSQQSGFALLGKNYNKQGHFIQLGTKRCSCVFLRNQTSKVRAPFFYI</sequence>
<dbReference type="EMBL" id="GEDG01010243">
    <property type="protein sequence ID" value="JAP28325.1"/>
    <property type="molecule type" value="Transcribed_RNA"/>
</dbReference>